<protein>
    <submittedName>
        <fullName evidence="2">Uncharacterized protein</fullName>
    </submittedName>
</protein>
<sequence>MTQDLEGIVNNKPRILTHPVGHNGGYRRRLSPNQRPPGLLSRICLAIRKRSSPVAIHNHADIHPQPSPSRDPFQHWLASPSLWTSANQFPPFTSFGPVPLPTRPESPSISGKGIPGLRSTGSGDLPAGIARYTDKVYSARQVRFSGPEWSPWSRLGEKGTTRNGPADVGRPGRGE</sequence>
<name>A0A1L9SI15_9EURO</name>
<accession>A0A1L9SI15</accession>
<feature type="region of interest" description="Disordered" evidence="1">
    <location>
        <begin position="146"/>
        <end position="175"/>
    </location>
</feature>
<evidence type="ECO:0000313" key="2">
    <source>
        <dbReference type="EMBL" id="OJJ46862.1"/>
    </source>
</evidence>
<evidence type="ECO:0000313" key="3">
    <source>
        <dbReference type="Proteomes" id="UP000184188"/>
    </source>
</evidence>
<dbReference type="AlphaFoldDB" id="A0A1L9SI15"/>
<reference evidence="3" key="1">
    <citation type="journal article" date="2017" name="Genome Biol.">
        <title>Comparative genomics reveals high biological diversity and specific adaptations in the industrially and medically important fungal genus Aspergillus.</title>
        <authorList>
            <person name="de Vries R.P."/>
            <person name="Riley R."/>
            <person name="Wiebenga A."/>
            <person name="Aguilar-Osorio G."/>
            <person name="Amillis S."/>
            <person name="Uchima C.A."/>
            <person name="Anderluh G."/>
            <person name="Asadollahi M."/>
            <person name="Askin M."/>
            <person name="Barry K."/>
            <person name="Battaglia E."/>
            <person name="Bayram O."/>
            <person name="Benocci T."/>
            <person name="Braus-Stromeyer S.A."/>
            <person name="Caldana C."/>
            <person name="Canovas D."/>
            <person name="Cerqueira G.C."/>
            <person name="Chen F."/>
            <person name="Chen W."/>
            <person name="Choi C."/>
            <person name="Clum A."/>
            <person name="Dos Santos R.A."/>
            <person name="Damasio A.R."/>
            <person name="Diallinas G."/>
            <person name="Emri T."/>
            <person name="Fekete E."/>
            <person name="Flipphi M."/>
            <person name="Freyberg S."/>
            <person name="Gallo A."/>
            <person name="Gournas C."/>
            <person name="Habgood R."/>
            <person name="Hainaut M."/>
            <person name="Harispe M.L."/>
            <person name="Henrissat B."/>
            <person name="Hilden K.S."/>
            <person name="Hope R."/>
            <person name="Hossain A."/>
            <person name="Karabika E."/>
            <person name="Karaffa L."/>
            <person name="Karanyi Z."/>
            <person name="Krasevec N."/>
            <person name="Kuo A."/>
            <person name="Kusch H."/>
            <person name="LaButti K."/>
            <person name="Lagendijk E.L."/>
            <person name="Lapidus A."/>
            <person name="Levasseur A."/>
            <person name="Lindquist E."/>
            <person name="Lipzen A."/>
            <person name="Logrieco A.F."/>
            <person name="MacCabe A."/>
            <person name="Maekelae M.R."/>
            <person name="Malavazi I."/>
            <person name="Melin P."/>
            <person name="Meyer V."/>
            <person name="Mielnichuk N."/>
            <person name="Miskei M."/>
            <person name="Molnar A.P."/>
            <person name="Mule G."/>
            <person name="Ngan C.Y."/>
            <person name="Orejas M."/>
            <person name="Orosz E."/>
            <person name="Ouedraogo J.P."/>
            <person name="Overkamp K.M."/>
            <person name="Park H.-S."/>
            <person name="Perrone G."/>
            <person name="Piumi F."/>
            <person name="Punt P.J."/>
            <person name="Ram A.F."/>
            <person name="Ramon A."/>
            <person name="Rauscher S."/>
            <person name="Record E."/>
            <person name="Riano-Pachon D.M."/>
            <person name="Robert V."/>
            <person name="Roehrig J."/>
            <person name="Ruller R."/>
            <person name="Salamov A."/>
            <person name="Salih N.S."/>
            <person name="Samson R.A."/>
            <person name="Sandor E."/>
            <person name="Sanguinetti M."/>
            <person name="Schuetze T."/>
            <person name="Sepcic K."/>
            <person name="Shelest E."/>
            <person name="Sherlock G."/>
            <person name="Sophianopoulou V."/>
            <person name="Squina F.M."/>
            <person name="Sun H."/>
            <person name="Susca A."/>
            <person name="Todd R.B."/>
            <person name="Tsang A."/>
            <person name="Unkles S.E."/>
            <person name="van de Wiele N."/>
            <person name="van Rossen-Uffink D."/>
            <person name="Oliveira J.V."/>
            <person name="Vesth T.C."/>
            <person name="Visser J."/>
            <person name="Yu J.-H."/>
            <person name="Zhou M."/>
            <person name="Andersen M.R."/>
            <person name="Archer D.B."/>
            <person name="Baker S.E."/>
            <person name="Benoit I."/>
            <person name="Brakhage A.A."/>
            <person name="Braus G.H."/>
            <person name="Fischer R."/>
            <person name="Frisvad J.C."/>
            <person name="Goldman G.H."/>
            <person name="Houbraken J."/>
            <person name="Oakley B."/>
            <person name="Pocsi I."/>
            <person name="Scazzocchio C."/>
            <person name="Seiboth B."/>
            <person name="vanKuyk P.A."/>
            <person name="Wortman J."/>
            <person name="Dyer P.S."/>
            <person name="Grigoriev I.V."/>
        </authorList>
    </citation>
    <scope>NUCLEOTIDE SEQUENCE [LARGE SCALE GENOMIC DNA]</scope>
    <source>
        <strain evidence="3">CBS 506.65</strain>
    </source>
</reference>
<proteinExistence type="predicted"/>
<gene>
    <name evidence="2" type="ORF">ASPZODRAFT_1839344</name>
</gene>
<keyword evidence="3" id="KW-1185">Reference proteome</keyword>
<evidence type="ECO:0000256" key="1">
    <source>
        <dbReference type="SAM" id="MobiDB-lite"/>
    </source>
</evidence>
<dbReference type="GeneID" id="34613673"/>
<feature type="region of interest" description="Disordered" evidence="1">
    <location>
        <begin position="94"/>
        <end position="126"/>
    </location>
</feature>
<organism evidence="2 3">
    <name type="scientific">Penicilliopsis zonata CBS 506.65</name>
    <dbReference type="NCBI Taxonomy" id="1073090"/>
    <lineage>
        <taxon>Eukaryota</taxon>
        <taxon>Fungi</taxon>
        <taxon>Dikarya</taxon>
        <taxon>Ascomycota</taxon>
        <taxon>Pezizomycotina</taxon>
        <taxon>Eurotiomycetes</taxon>
        <taxon>Eurotiomycetidae</taxon>
        <taxon>Eurotiales</taxon>
        <taxon>Aspergillaceae</taxon>
        <taxon>Penicilliopsis</taxon>
    </lineage>
</organism>
<dbReference type="RefSeq" id="XP_022581372.1">
    <property type="nucleotide sequence ID" value="XM_022727209.1"/>
</dbReference>
<feature type="region of interest" description="Disordered" evidence="1">
    <location>
        <begin position="1"/>
        <end position="34"/>
    </location>
</feature>
<dbReference type="VEuPathDB" id="FungiDB:ASPZODRAFT_1839344"/>
<dbReference type="Proteomes" id="UP000184188">
    <property type="component" value="Unassembled WGS sequence"/>
</dbReference>
<dbReference type="EMBL" id="KV878341">
    <property type="protein sequence ID" value="OJJ46862.1"/>
    <property type="molecule type" value="Genomic_DNA"/>
</dbReference>